<evidence type="ECO:0000313" key="3">
    <source>
        <dbReference type="EMBL" id="STZ14550.1"/>
    </source>
</evidence>
<evidence type="ECO:0000313" key="5">
    <source>
        <dbReference type="Proteomes" id="UP000255279"/>
    </source>
</evidence>
<dbReference type="AlphaFoldDB" id="A0A1T0A3T9"/>
<evidence type="ECO:0008006" key="6">
    <source>
        <dbReference type="Google" id="ProtNLM"/>
    </source>
</evidence>
<feature type="transmembrane region" description="Helical" evidence="1">
    <location>
        <begin position="43"/>
        <end position="67"/>
    </location>
</feature>
<sequence length="108" mass="12050">MNYNENDWLQFFVALPWVLFLAVLGGFVGFIRRLNESKEKQPLGFIFVRLLSEIVISVFAGIVTFLICKAWSIEPLYTAVAVAISGHAGGRAIDSATDLVKKRFKIGE</sequence>
<dbReference type="OrthoDB" id="6555944at2"/>
<evidence type="ECO:0000313" key="4">
    <source>
        <dbReference type="Proteomes" id="UP000190435"/>
    </source>
</evidence>
<keyword evidence="4" id="KW-1185">Reference proteome</keyword>
<dbReference type="EMBL" id="UGQE01000004">
    <property type="protein sequence ID" value="STZ14550.1"/>
    <property type="molecule type" value="Genomic_DNA"/>
</dbReference>
<dbReference type="STRING" id="34060.B0181_04985"/>
<organism evidence="2 4">
    <name type="scientific">Moraxella caviae</name>
    <dbReference type="NCBI Taxonomy" id="34060"/>
    <lineage>
        <taxon>Bacteria</taxon>
        <taxon>Pseudomonadati</taxon>
        <taxon>Pseudomonadota</taxon>
        <taxon>Gammaproteobacteria</taxon>
        <taxon>Moraxellales</taxon>
        <taxon>Moraxellaceae</taxon>
        <taxon>Moraxella</taxon>
    </lineage>
</organism>
<reference evidence="3 5" key="2">
    <citation type="submission" date="2018-06" db="EMBL/GenBank/DDBJ databases">
        <authorList>
            <consortium name="Pathogen Informatics"/>
            <person name="Doyle S."/>
        </authorList>
    </citation>
    <scope>NUCLEOTIDE SEQUENCE [LARGE SCALE GENOMIC DNA]</scope>
    <source>
        <strain evidence="3 5">NCTC10293</strain>
    </source>
</reference>
<reference evidence="2 4" key="1">
    <citation type="submission" date="2017-02" db="EMBL/GenBank/DDBJ databases">
        <title>Draft genome sequence of Moraxella caviae CCUG 355 type strain.</title>
        <authorList>
            <person name="Engstrom-Jakobsson H."/>
            <person name="Salva-Serra F."/>
            <person name="Thorell K."/>
            <person name="Gonzales-Siles L."/>
            <person name="Karlsson R."/>
            <person name="Boulund F."/>
            <person name="Engstrand L."/>
            <person name="Moore E."/>
        </authorList>
    </citation>
    <scope>NUCLEOTIDE SEQUENCE [LARGE SCALE GENOMIC DNA]</scope>
    <source>
        <strain evidence="2 4">CCUG 355</strain>
    </source>
</reference>
<evidence type="ECO:0000313" key="2">
    <source>
        <dbReference type="EMBL" id="OOR90229.1"/>
    </source>
</evidence>
<accession>A0A1T0A3T9</accession>
<dbReference type="Pfam" id="PF16083">
    <property type="entry name" value="Phage_holin_3_3"/>
    <property type="match status" value="1"/>
</dbReference>
<feature type="transmembrane region" description="Helical" evidence="1">
    <location>
        <begin position="12"/>
        <end position="31"/>
    </location>
</feature>
<name>A0A1T0A3T9_9GAMM</name>
<keyword evidence="1" id="KW-0472">Membrane</keyword>
<gene>
    <name evidence="2" type="ORF">B0181_04985</name>
    <name evidence="3" type="ORF">NCTC10293_02145</name>
</gene>
<keyword evidence="1" id="KW-0812">Transmembrane</keyword>
<protein>
    <recommendedName>
        <fullName evidence="6">Holin</fullName>
    </recommendedName>
</protein>
<keyword evidence="1" id="KW-1133">Transmembrane helix</keyword>
<proteinExistence type="predicted"/>
<evidence type="ECO:0000256" key="1">
    <source>
        <dbReference type="SAM" id="Phobius"/>
    </source>
</evidence>
<dbReference type="InterPro" id="IPR032126">
    <property type="entry name" value="LydA_holin"/>
</dbReference>
<dbReference type="Proteomes" id="UP000190435">
    <property type="component" value="Unassembled WGS sequence"/>
</dbReference>
<dbReference type="RefSeq" id="WP_078276405.1">
    <property type="nucleotide sequence ID" value="NZ_CAACXO010000043.1"/>
</dbReference>
<dbReference type="Proteomes" id="UP000255279">
    <property type="component" value="Unassembled WGS sequence"/>
</dbReference>
<dbReference type="EMBL" id="MUXU01000033">
    <property type="protein sequence ID" value="OOR90229.1"/>
    <property type="molecule type" value="Genomic_DNA"/>
</dbReference>